<dbReference type="Proteomes" id="UP000886667">
    <property type="component" value="Unassembled WGS sequence"/>
</dbReference>
<feature type="region of interest" description="Disordered" evidence="1">
    <location>
        <begin position="87"/>
        <end position="107"/>
    </location>
</feature>
<gene>
    <name evidence="2" type="ORF">JAZ07_01075</name>
</gene>
<comment type="caution">
    <text evidence="2">The sequence shown here is derived from an EMBL/GenBank/DDBJ whole genome shotgun (WGS) entry which is preliminary data.</text>
</comment>
<reference evidence="2" key="1">
    <citation type="journal article" date="2021" name="Proc. Natl. Acad. Sci. U.S.A.">
        <title>Global biogeography of chemosynthetic symbionts reveals both localized and globally distributed symbiont groups. .</title>
        <authorList>
            <person name="Osvatic J.T."/>
            <person name="Wilkins L.G.E."/>
            <person name="Leibrecht L."/>
            <person name="Leray M."/>
            <person name="Zauner S."/>
            <person name="Polzin J."/>
            <person name="Camacho Y."/>
            <person name="Gros O."/>
            <person name="van Gils J.A."/>
            <person name="Eisen J.A."/>
            <person name="Petersen J.M."/>
            <person name="Yuen B."/>
        </authorList>
    </citation>
    <scope>NUCLEOTIDE SEQUENCE</scope>
    <source>
        <strain evidence="2">MAGclacostrist064TRANS</strain>
    </source>
</reference>
<protein>
    <submittedName>
        <fullName evidence="2">Uncharacterized protein</fullName>
    </submittedName>
</protein>
<sequence length="187" mass="21420">MILDNLIEVTISNNGSFYRELGYGRCKQGDRINVNLKHLPINSNKILNVTCDKCAAGFRRSYQLLNKSCNHLCYSCAKKDVGNKNKGNQWGFTSKHSGENHPRWNPDSEVKKRFAQRVHYLSSKQPLHLLENYDKPRGLCGVKGAYQLDHIVSISKAYDLGWKPEEVANLTNLRFIPWKENRLKGEG</sequence>
<evidence type="ECO:0000313" key="2">
    <source>
        <dbReference type="EMBL" id="MCG7944918.1"/>
    </source>
</evidence>
<evidence type="ECO:0000256" key="1">
    <source>
        <dbReference type="SAM" id="MobiDB-lite"/>
    </source>
</evidence>
<dbReference type="EMBL" id="JAEPCM010000016">
    <property type="protein sequence ID" value="MCG7944918.1"/>
    <property type="molecule type" value="Genomic_DNA"/>
</dbReference>
<dbReference type="AlphaFoldDB" id="A0A9E4N3J6"/>
<evidence type="ECO:0000313" key="3">
    <source>
        <dbReference type="Proteomes" id="UP000886667"/>
    </source>
</evidence>
<name>A0A9E4N3J6_9GAMM</name>
<organism evidence="2 3">
    <name type="scientific">Candidatus Thiodiazotropha taylori</name>
    <dbReference type="NCBI Taxonomy" id="2792791"/>
    <lineage>
        <taxon>Bacteria</taxon>
        <taxon>Pseudomonadati</taxon>
        <taxon>Pseudomonadota</taxon>
        <taxon>Gammaproteobacteria</taxon>
        <taxon>Chromatiales</taxon>
        <taxon>Sedimenticolaceae</taxon>
        <taxon>Candidatus Thiodiazotropha</taxon>
    </lineage>
</organism>
<accession>A0A9E4N3J6</accession>
<feature type="compositionally biased region" description="Basic and acidic residues" evidence="1">
    <location>
        <begin position="96"/>
        <end position="107"/>
    </location>
</feature>
<proteinExistence type="predicted"/>